<evidence type="ECO:0000256" key="11">
    <source>
        <dbReference type="ARBA" id="ARBA00040441"/>
    </source>
</evidence>
<dbReference type="EMBL" id="JACAGC010000016">
    <property type="protein sequence ID" value="KAF6313484.1"/>
    <property type="molecule type" value="Genomic_DNA"/>
</dbReference>
<evidence type="ECO:0000256" key="2">
    <source>
        <dbReference type="ARBA" id="ARBA00004126"/>
    </source>
</evidence>
<organism evidence="14 15">
    <name type="scientific">Rhinolophus ferrumequinum</name>
    <name type="common">Greater horseshoe bat</name>
    <dbReference type="NCBI Taxonomy" id="59479"/>
    <lineage>
        <taxon>Eukaryota</taxon>
        <taxon>Metazoa</taxon>
        <taxon>Chordata</taxon>
        <taxon>Craniata</taxon>
        <taxon>Vertebrata</taxon>
        <taxon>Euteleostomi</taxon>
        <taxon>Mammalia</taxon>
        <taxon>Eutheria</taxon>
        <taxon>Laurasiatheria</taxon>
        <taxon>Chiroptera</taxon>
        <taxon>Yinpterochiroptera</taxon>
        <taxon>Rhinolophoidea</taxon>
        <taxon>Rhinolophidae</taxon>
        <taxon>Rhinolophinae</taxon>
        <taxon>Rhinolophus</taxon>
    </lineage>
</organism>
<dbReference type="InterPro" id="IPR026910">
    <property type="entry name" value="Shisa"/>
</dbReference>
<dbReference type="AlphaFoldDB" id="A0A7J7UL07"/>
<reference evidence="14 15" key="1">
    <citation type="journal article" date="2020" name="Nature">
        <title>Six reference-quality genomes reveal evolution of bat adaptations.</title>
        <authorList>
            <person name="Jebb D."/>
            <person name="Huang Z."/>
            <person name="Pippel M."/>
            <person name="Hughes G.M."/>
            <person name="Lavrichenko K."/>
            <person name="Devanna P."/>
            <person name="Winkler S."/>
            <person name="Jermiin L.S."/>
            <person name="Skirmuntt E.C."/>
            <person name="Katzourakis A."/>
            <person name="Burkitt-Gray L."/>
            <person name="Ray D.A."/>
            <person name="Sullivan K.A.M."/>
            <person name="Roscito J.G."/>
            <person name="Kirilenko B.M."/>
            <person name="Davalos L.M."/>
            <person name="Corthals A.P."/>
            <person name="Power M.L."/>
            <person name="Jones G."/>
            <person name="Ransome R.D."/>
            <person name="Dechmann D.K.N."/>
            <person name="Locatelli A.G."/>
            <person name="Puechmaille S.J."/>
            <person name="Fedrigo O."/>
            <person name="Jarvis E.D."/>
            <person name="Hiller M."/>
            <person name="Vernes S.C."/>
            <person name="Myers E.W."/>
            <person name="Teeling E.C."/>
        </authorList>
    </citation>
    <scope>NUCLEOTIDE SEQUENCE [LARGE SCALE GENOMIC DNA]</scope>
    <source>
        <strain evidence="14">MRhiFer1</strain>
        <tissue evidence="14">Lung</tissue>
    </source>
</reference>
<feature type="transmembrane region" description="Helical" evidence="13">
    <location>
        <begin position="21"/>
        <end position="44"/>
    </location>
</feature>
<evidence type="ECO:0000256" key="5">
    <source>
        <dbReference type="ARBA" id="ARBA00022824"/>
    </source>
</evidence>
<comment type="subcellular location">
    <subcellularLocation>
        <location evidence="1">Endoplasmic reticulum membrane</location>
        <topology evidence="1">Single-pass type I membrane protein</topology>
    </subcellularLocation>
    <subcellularLocation>
        <location evidence="2">Nucleus membrane</location>
    </subcellularLocation>
</comment>
<accession>A0A7J7UL07</accession>
<evidence type="ECO:0000256" key="1">
    <source>
        <dbReference type="ARBA" id="ARBA00004115"/>
    </source>
</evidence>
<gene>
    <name evidence="14" type="ORF">mRhiFer1_015257</name>
</gene>
<comment type="similarity">
    <text evidence="10">Belongs to the shisa family.</text>
</comment>
<evidence type="ECO:0000256" key="8">
    <source>
        <dbReference type="ARBA" id="ARBA00023242"/>
    </source>
</evidence>
<dbReference type="Proteomes" id="UP000585614">
    <property type="component" value="Unassembled WGS sequence"/>
</dbReference>
<evidence type="ECO:0000256" key="7">
    <source>
        <dbReference type="ARBA" id="ARBA00023136"/>
    </source>
</evidence>
<dbReference type="PANTHER" id="PTHR31395">
    <property type="entry name" value="SHISA"/>
    <property type="match status" value="1"/>
</dbReference>
<comment type="caution">
    <text evidence="14">The sequence shown here is derived from an EMBL/GenBank/DDBJ whole genome shotgun (WGS) entry which is preliminary data.</text>
</comment>
<keyword evidence="3 13" id="KW-0812">Transmembrane</keyword>
<evidence type="ECO:0000256" key="12">
    <source>
        <dbReference type="ARBA" id="ARBA00041983"/>
    </source>
</evidence>
<keyword evidence="8" id="KW-0539">Nucleus</keyword>
<protein>
    <recommendedName>
        <fullName evidence="11">Protein shisa-5</fullName>
    </recommendedName>
    <alternativeName>
        <fullName evidence="12">Scotin</fullName>
    </alternativeName>
</protein>
<evidence type="ECO:0000313" key="15">
    <source>
        <dbReference type="Proteomes" id="UP000585614"/>
    </source>
</evidence>
<evidence type="ECO:0000256" key="4">
    <source>
        <dbReference type="ARBA" id="ARBA00022703"/>
    </source>
</evidence>
<keyword evidence="6 13" id="KW-1133">Transmembrane helix</keyword>
<evidence type="ECO:0000256" key="3">
    <source>
        <dbReference type="ARBA" id="ARBA00022692"/>
    </source>
</evidence>
<evidence type="ECO:0000256" key="9">
    <source>
        <dbReference type="ARBA" id="ARBA00037507"/>
    </source>
</evidence>
<dbReference type="GO" id="GO:0005789">
    <property type="term" value="C:endoplasmic reticulum membrane"/>
    <property type="evidence" value="ECO:0007669"/>
    <property type="project" value="UniProtKB-SubCell"/>
</dbReference>
<dbReference type="GO" id="GO:0006915">
    <property type="term" value="P:apoptotic process"/>
    <property type="evidence" value="ECO:0007669"/>
    <property type="project" value="UniProtKB-KW"/>
</dbReference>
<evidence type="ECO:0000256" key="10">
    <source>
        <dbReference type="ARBA" id="ARBA00038108"/>
    </source>
</evidence>
<keyword evidence="4" id="KW-0053">Apoptosis</keyword>
<sequence>MPQGPPGLPPWPSSGLALVHVLCVHSCSVCLLLVHWVGLAVLIVRFPLCSFDSIRDNADHVRELAESLKFRSDIDSDPMSGFGATVAVGLTVFVLFVVTIIVCFTCSCCCLYKMCRRPRPVVTTTTSTTVVHAPYPQPPSVPPSYPGPSYQGYHPMPPQPGLAAGPYPTQYPPPYPAQPMGPPAYHETLSGGAAMPYSASQPPYNPAYMDPPKAAH</sequence>
<comment type="function">
    <text evidence="9">Can induce apoptosis in a caspase-dependent manner and plays a role in p53/TP53-dependent apoptosis.</text>
</comment>
<keyword evidence="7 13" id="KW-0472">Membrane</keyword>
<dbReference type="PANTHER" id="PTHR31395:SF14">
    <property type="entry name" value="PROTEIN SHISA-5"/>
    <property type="match status" value="1"/>
</dbReference>
<name>A0A7J7UL07_RHIFE</name>
<keyword evidence="5" id="KW-0256">Endoplasmic reticulum</keyword>
<proteinExistence type="inferred from homology"/>
<evidence type="ECO:0000313" key="14">
    <source>
        <dbReference type="EMBL" id="KAF6313484.1"/>
    </source>
</evidence>
<feature type="transmembrane region" description="Helical" evidence="13">
    <location>
        <begin position="86"/>
        <end position="112"/>
    </location>
</feature>
<evidence type="ECO:0000256" key="13">
    <source>
        <dbReference type="SAM" id="Phobius"/>
    </source>
</evidence>
<evidence type="ECO:0000256" key="6">
    <source>
        <dbReference type="ARBA" id="ARBA00022989"/>
    </source>
</evidence>
<dbReference type="GO" id="GO:0031965">
    <property type="term" value="C:nuclear membrane"/>
    <property type="evidence" value="ECO:0007669"/>
    <property type="project" value="UniProtKB-SubCell"/>
</dbReference>